<dbReference type="Proteomes" id="UP000827889">
    <property type="component" value="Chromosome 9"/>
</dbReference>
<evidence type="ECO:0000256" key="3">
    <source>
        <dbReference type="ARBA" id="ARBA00023157"/>
    </source>
</evidence>
<feature type="disulfide bond" evidence="4">
    <location>
        <begin position="118"/>
        <end position="127"/>
    </location>
</feature>
<keyword evidence="3 4" id="KW-1015">Disulfide bond</keyword>
<evidence type="ECO:0000313" key="8">
    <source>
        <dbReference type="Proteomes" id="UP000827889"/>
    </source>
</evidence>
<dbReference type="GeneID" id="115748558"/>
<dbReference type="Pfam" id="PF00008">
    <property type="entry name" value="EGF"/>
    <property type="match status" value="1"/>
</dbReference>
<keyword evidence="8" id="KW-1185">Reference proteome</keyword>
<evidence type="ECO:0000313" key="9">
    <source>
        <dbReference type="RefSeq" id="XP_030540929.1"/>
    </source>
</evidence>
<dbReference type="Gene3D" id="2.10.25.10">
    <property type="entry name" value="Laminin"/>
    <property type="match status" value="1"/>
</dbReference>
<dbReference type="SMART" id="SM00181">
    <property type="entry name" value="EGF"/>
    <property type="match status" value="2"/>
</dbReference>
<dbReference type="Pfam" id="PF12661">
    <property type="entry name" value="hEGF"/>
    <property type="match status" value="1"/>
</dbReference>
<keyword evidence="6" id="KW-0812">Transmembrane</keyword>
<feature type="region of interest" description="Disordered" evidence="5">
    <location>
        <begin position="169"/>
        <end position="189"/>
    </location>
</feature>
<gene>
    <name evidence="9" type="primary">LOC115748558</name>
</gene>
<evidence type="ECO:0000256" key="1">
    <source>
        <dbReference type="ARBA" id="ARBA00022536"/>
    </source>
</evidence>
<reference evidence="9" key="1">
    <citation type="submission" date="2025-08" db="UniProtKB">
        <authorList>
            <consortium name="RefSeq"/>
        </authorList>
    </citation>
    <scope>IDENTIFICATION</scope>
    <source>
        <tissue evidence="9">Leaf</tissue>
    </source>
</reference>
<dbReference type="SUPFAM" id="SSF57196">
    <property type="entry name" value="EGF/Laminin"/>
    <property type="match status" value="1"/>
</dbReference>
<keyword evidence="2" id="KW-0677">Repeat</keyword>
<name>A0A8B8Q1H3_9MYRT</name>
<proteinExistence type="predicted"/>
<evidence type="ECO:0000256" key="4">
    <source>
        <dbReference type="PROSITE-ProRule" id="PRU00076"/>
    </source>
</evidence>
<feature type="domain" description="EGF-like" evidence="7">
    <location>
        <begin position="87"/>
        <end position="128"/>
    </location>
</feature>
<dbReference type="CDD" id="cd00054">
    <property type="entry name" value="EGF_CA"/>
    <property type="match status" value="1"/>
</dbReference>
<feature type="compositionally biased region" description="Low complexity" evidence="5">
    <location>
        <begin position="169"/>
        <end position="182"/>
    </location>
</feature>
<protein>
    <submittedName>
        <fullName evidence="9">Delta-like protein B</fullName>
    </submittedName>
</protein>
<keyword evidence="1 4" id="KW-0245">EGF-like domain</keyword>
<dbReference type="InterPro" id="IPR000742">
    <property type="entry name" value="EGF"/>
</dbReference>
<feature type="disulfide bond" evidence="4">
    <location>
        <begin position="99"/>
        <end position="116"/>
    </location>
</feature>
<dbReference type="PANTHER" id="PTHR24049">
    <property type="entry name" value="CRUMBS FAMILY MEMBER"/>
    <property type="match status" value="1"/>
</dbReference>
<sequence>MPLFPLFPQHNSEGLLKMATRPRTWWRLVLCYLFLGSINASFLQCEDTRCRTGSCNSNGDCICKLPDPSTILDGDRPFLGGKFCNEEMVMCDGTNSFWCEHGGKCEEIVQGEEYRCKCPPGYTGERCEYSGARCGGIFCFHGAECLVEGEACECPSGWRGSADCSLPTNSTTGSYKSTSSTRSDQRGGDSDTSGLLLLFLVLCSVGAVLGLAIYAQKWVLRRQRTSPKSQQLSDMQPYCRVLEEDDDNQISAEDKHNDDSHL</sequence>
<evidence type="ECO:0000259" key="7">
    <source>
        <dbReference type="PROSITE" id="PS50026"/>
    </source>
</evidence>
<dbReference type="InterPro" id="IPR051022">
    <property type="entry name" value="Notch_Cell-Fate_Det"/>
</dbReference>
<dbReference type="PROSITE" id="PS01186">
    <property type="entry name" value="EGF_2"/>
    <property type="match status" value="2"/>
</dbReference>
<dbReference type="PROSITE" id="PS00022">
    <property type="entry name" value="EGF_1"/>
    <property type="match status" value="1"/>
</dbReference>
<dbReference type="RefSeq" id="XP_030540929.1">
    <property type="nucleotide sequence ID" value="XM_030685069.2"/>
</dbReference>
<dbReference type="InterPro" id="IPR013032">
    <property type="entry name" value="EGF-like_CS"/>
</dbReference>
<accession>A0A8B8Q1H3</accession>
<dbReference type="KEGG" id="rarg:115748558"/>
<feature type="transmembrane region" description="Helical" evidence="6">
    <location>
        <begin position="195"/>
        <end position="215"/>
    </location>
</feature>
<evidence type="ECO:0000256" key="5">
    <source>
        <dbReference type="SAM" id="MobiDB-lite"/>
    </source>
</evidence>
<dbReference type="PROSITE" id="PS50026">
    <property type="entry name" value="EGF_3"/>
    <property type="match status" value="2"/>
</dbReference>
<organism evidence="8 9">
    <name type="scientific">Rhodamnia argentea</name>
    <dbReference type="NCBI Taxonomy" id="178133"/>
    <lineage>
        <taxon>Eukaryota</taxon>
        <taxon>Viridiplantae</taxon>
        <taxon>Streptophyta</taxon>
        <taxon>Embryophyta</taxon>
        <taxon>Tracheophyta</taxon>
        <taxon>Spermatophyta</taxon>
        <taxon>Magnoliopsida</taxon>
        <taxon>eudicotyledons</taxon>
        <taxon>Gunneridae</taxon>
        <taxon>Pentapetalae</taxon>
        <taxon>rosids</taxon>
        <taxon>malvids</taxon>
        <taxon>Myrtales</taxon>
        <taxon>Myrtaceae</taxon>
        <taxon>Myrtoideae</taxon>
        <taxon>Myrteae</taxon>
        <taxon>Australasian group</taxon>
        <taxon>Rhodamnia</taxon>
    </lineage>
</organism>
<keyword evidence="6" id="KW-1133">Transmembrane helix</keyword>
<comment type="caution">
    <text evidence="4">Lacks conserved residue(s) required for the propagation of feature annotation.</text>
</comment>
<feature type="domain" description="EGF-like" evidence="7">
    <location>
        <begin position="130"/>
        <end position="165"/>
    </location>
</feature>
<evidence type="ECO:0000256" key="6">
    <source>
        <dbReference type="SAM" id="Phobius"/>
    </source>
</evidence>
<dbReference type="OrthoDB" id="283575at2759"/>
<keyword evidence="6" id="KW-0472">Membrane</keyword>
<dbReference type="AlphaFoldDB" id="A0A8B8Q1H3"/>
<feature type="transmembrane region" description="Helical" evidence="6">
    <location>
        <begin position="25"/>
        <end position="43"/>
    </location>
</feature>
<evidence type="ECO:0000256" key="2">
    <source>
        <dbReference type="ARBA" id="ARBA00022737"/>
    </source>
</evidence>